<comment type="catalytic activity">
    <reaction evidence="13">
        <text>2 H2O2 = O2 + 2 H2O</text>
        <dbReference type="Rhea" id="RHEA:20309"/>
        <dbReference type="ChEBI" id="CHEBI:15377"/>
        <dbReference type="ChEBI" id="CHEBI:15379"/>
        <dbReference type="ChEBI" id="CHEBI:16240"/>
        <dbReference type="EC" id="1.11.1.6"/>
    </reaction>
</comment>
<comment type="cofactor">
    <cofactor evidence="1 15">
        <name>heme</name>
        <dbReference type="ChEBI" id="CHEBI:30413"/>
    </cofactor>
</comment>
<evidence type="ECO:0000256" key="8">
    <source>
        <dbReference type="ARBA" id="ARBA00022723"/>
    </source>
</evidence>
<evidence type="ECO:0000256" key="16">
    <source>
        <dbReference type="SAM" id="MobiDB-lite"/>
    </source>
</evidence>
<dbReference type="CDD" id="cd08156">
    <property type="entry name" value="catalase_clade_3"/>
    <property type="match status" value="1"/>
</dbReference>
<organism evidence="18 19">
    <name type="scientific">Maritalea mobilis</name>
    <dbReference type="NCBI Taxonomy" id="483324"/>
    <lineage>
        <taxon>Bacteria</taxon>
        <taxon>Pseudomonadati</taxon>
        <taxon>Pseudomonadota</taxon>
        <taxon>Alphaproteobacteria</taxon>
        <taxon>Hyphomicrobiales</taxon>
        <taxon>Devosiaceae</taxon>
        <taxon>Maritalea</taxon>
    </lineage>
</organism>
<evidence type="ECO:0000256" key="13">
    <source>
        <dbReference type="ARBA" id="ARBA00049254"/>
    </source>
</evidence>
<reference evidence="18 19" key="1">
    <citation type="submission" date="2019-03" db="EMBL/GenBank/DDBJ databases">
        <title>Genomic Encyclopedia of Type Strains, Phase III (KMG-III): the genomes of soil and plant-associated and newly described type strains.</title>
        <authorList>
            <person name="Whitman W."/>
        </authorList>
    </citation>
    <scope>NUCLEOTIDE SEQUENCE [LARGE SCALE GENOMIC DNA]</scope>
    <source>
        <strain evidence="18 19">CGMCC 1.7002</strain>
    </source>
</reference>
<dbReference type="PANTHER" id="PTHR11465:SF61">
    <property type="entry name" value="CATALASE"/>
    <property type="match status" value="1"/>
</dbReference>
<dbReference type="GO" id="GO:0004096">
    <property type="term" value="F:catalase activity"/>
    <property type="evidence" value="ECO:0007669"/>
    <property type="project" value="UniProtKB-EC"/>
</dbReference>
<evidence type="ECO:0000313" key="19">
    <source>
        <dbReference type="Proteomes" id="UP000295391"/>
    </source>
</evidence>
<gene>
    <name evidence="18" type="ORF">ATL17_0819</name>
</gene>
<dbReference type="Proteomes" id="UP000295391">
    <property type="component" value="Unassembled WGS sequence"/>
</dbReference>
<dbReference type="SUPFAM" id="SSF56634">
    <property type="entry name" value="Heme-dependent catalase-like"/>
    <property type="match status" value="1"/>
</dbReference>
<dbReference type="PROSITE" id="PS51402">
    <property type="entry name" value="CATALASE_3"/>
    <property type="match status" value="1"/>
</dbReference>
<dbReference type="InterPro" id="IPR018028">
    <property type="entry name" value="Catalase"/>
</dbReference>
<feature type="domain" description="Catalase core" evidence="17">
    <location>
        <begin position="7"/>
        <end position="392"/>
    </location>
</feature>
<evidence type="ECO:0000256" key="6">
    <source>
        <dbReference type="ARBA" id="ARBA00022559"/>
    </source>
</evidence>
<keyword evidence="9" id="KW-0574">Periplasm</keyword>
<keyword evidence="19" id="KW-1185">Reference proteome</keyword>
<keyword evidence="6" id="KW-0575">Peroxidase</keyword>
<evidence type="ECO:0000256" key="14">
    <source>
        <dbReference type="PIRSR" id="PIRSR038928-1"/>
    </source>
</evidence>
<evidence type="ECO:0000256" key="10">
    <source>
        <dbReference type="ARBA" id="ARBA00023002"/>
    </source>
</evidence>
<dbReference type="GO" id="GO:0042597">
    <property type="term" value="C:periplasmic space"/>
    <property type="evidence" value="ECO:0007669"/>
    <property type="project" value="UniProtKB-SubCell"/>
</dbReference>
<keyword evidence="10" id="KW-0560">Oxidoreductase</keyword>
<feature type="compositionally biased region" description="Polar residues" evidence="16">
    <location>
        <begin position="1"/>
        <end position="22"/>
    </location>
</feature>
<sequence>MSKKTLTTTAGAPISDNQNSLSAGPRGPLLLQDYQLIEKLAHQNRERIPERVVHAKGWGAFGTLKITGDISKYTSAKVLQPGTETQMLARFSTVAGELGAADAERDVRGFALKFYTEEGNWDLVGNNTPVFFVRDPYKFPDFIHTQKRHPKTNLRSPKAMWDFWSLSPESLHQVTILMSDRGLPTAPMYMNGYGSHTYSLWNEKGERVWVKFHFKTEQGHAHFTNEEAKQVVGESRETYQEALFGTIEAGHYPRWKVQVQIMTEDQAASFEHNPFDLTKVWPHADFPPIDIGVMELNRNAENYFAEIEQAAFSPSNVVPGIGFSPDKMLQARIFSYADAHRYRLGTHYEALPVNQPKNGVHHYHKDGQMNFMGQKTGHVDAYYEPNSIDESAKEAPEYKEPALPLSGDADRHNHRDGNDDFSQPRALFELFDEGQKQRLFSNIADAMGGVPQEIIDRQLALFDQVHPDYGNGVRNALKG</sequence>
<dbReference type="OrthoDB" id="9761719at2"/>
<evidence type="ECO:0000256" key="2">
    <source>
        <dbReference type="ARBA" id="ARBA00002974"/>
    </source>
</evidence>
<keyword evidence="8 15" id="KW-0479">Metal-binding</keyword>
<feature type="binding site" description="axial binding residue" evidence="15">
    <location>
        <position position="336"/>
    </location>
    <ligand>
        <name>heme</name>
        <dbReference type="ChEBI" id="CHEBI:30413"/>
    </ligand>
    <ligandPart>
        <name>Fe</name>
        <dbReference type="ChEBI" id="CHEBI:18248"/>
    </ligandPart>
</feature>
<dbReference type="AlphaFoldDB" id="A0A4R6VVR6"/>
<dbReference type="FunFam" id="2.40.180.10:FF:000001">
    <property type="entry name" value="Catalase"/>
    <property type="match status" value="1"/>
</dbReference>
<dbReference type="InterPro" id="IPR020835">
    <property type="entry name" value="Catalase_sf"/>
</dbReference>
<evidence type="ECO:0000259" key="17">
    <source>
        <dbReference type="SMART" id="SM01060"/>
    </source>
</evidence>
<evidence type="ECO:0000313" key="18">
    <source>
        <dbReference type="EMBL" id="TDQ66814.1"/>
    </source>
</evidence>
<dbReference type="GO" id="GO:0005737">
    <property type="term" value="C:cytoplasm"/>
    <property type="evidence" value="ECO:0007669"/>
    <property type="project" value="TreeGrafter"/>
</dbReference>
<comment type="caution">
    <text evidence="18">The sequence shown here is derived from an EMBL/GenBank/DDBJ whole genome shotgun (WGS) entry which is preliminary data.</text>
</comment>
<evidence type="ECO:0000256" key="15">
    <source>
        <dbReference type="PIRSR" id="PIRSR038928-2"/>
    </source>
</evidence>
<dbReference type="PANTHER" id="PTHR11465">
    <property type="entry name" value="CATALASE"/>
    <property type="match status" value="1"/>
</dbReference>
<dbReference type="InterPro" id="IPR011614">
    <property type="entry name" value="Catalase_core"/>
</dbReference>
<dbReference type="InterPro" id="IPR040333">
    <property type="entry name" value="Catalase_3"/>
</dbReference>
<dbReference type="PROSITE" id="PS00437">
    <property type="entry name" value="CATALASE_1"/>
    <property type="match status" value="1"/>
</dbReference>
<dbReference type="Gene3D" id="2.40.180.10">
    <property type="entry name" value="Catalase core domain"/>
    <property type="match status" value="1"/>
</dbReference>
<dbReference type="PRINTS" id="PR00067">
    <property type="entry name" value="CATALASE"/>
</dbReference>
<dbReference type="InterPro" id="IPR024711">
    <property type="entry name" value="Catalase_clade1/3"/>
</dbReference>
<dbReference type="EC" id="1.11.1.6" evidence="5"/>
<evidence type="ECO:0000256" key="3">
    <source>
        <dbReference type="ARBA" id="ARBA00004418"/>
    </source>
</evidence>
<evidence type="ECO:0000256" key="9">
    <source>
        <dbReference type="ARBA" id="ARBA00022764"/>
    </source>
</evidence>
<keyword evidence="11 15" id="KW-0408">Iron</keyword>
<feature type="active site" evidence="14">
    <location>
        <position position="126"/>
    </location>
</feature>
<dbReference type="Pfam" id="PF00199">
    <property type="entry name" value="Catalase"/>
    <property type="match status" value="1"/>
</dbReference>
<evidence type="ECO:0000256" key="12">
    <source>
        <dbReference type="ARBA" id="ARBA00023324"/>
    </source>
</evidence>
<dbReference type="GO" id="GO:0020037">
    <property type="term" value="F:heme binding"/>
    <property type="evidence" value="ECO:0007669"/>
    <property type="project" value="InterPro"/>
</dbReference>
<proteinExistence type="inferred from homology"/>
<feature type="active site" evidence="14">
    <location>
        <position position="54"/>
    </location>
</feature>
<dbReference type="InterPro" id="IPR002226">
    <property type="entry name" value="Catalase_haem_BS"/>
</dbReference>
<comment type="subcellular location">
    <subcellularLocation>
        <location evidence="3">Periplasm</location>
    </subcellularLocation>
</comment>
<evidence type="ECO:0000256" key="5">
    <source>
        <dbReference type="ARBA" id="ARBA00012314"/>
    </source>
</evidence>
<evidence type="ECO:0000256" key="4">
    <source>
        <dbReference type="ARBA" id="ARBA00005329"/>
    </source>
</evidence>
<dbReference type="RefSeq" id="WP_133571479.1">
    <property type="nucleotide sequence ID" value="NZ_SNYR01000001.1"/>
</dbReference>
<dbReference type="GO" id="GO:0046872">
    <property type="term" value="F:metal ion binding"/>
    <property type="evidence" value="ECO:0007669"/>
    <property type="project" value="UniProtKB-KW"/>
</dbReference>
<dbReference type="GO" id="GO:0042744">
    <property type="term" value="P:hydrogen peroxide catabolic process"/>
    <property type="evidence" value="ECO:0007669"/>
    <property type="project" value="UniProtKB-KW"/>
</dbReference>
<keyword evidence="12" id="KW-0376">Hydrogen peroxide</keyword>
<keyword evidence="7 15" id="KW-0349">Heme</keyword>
<dbReference type="SMART" id="SM01060">
    <property type="entry name" value="Catalase"/>
    <property type="match status" value="1"/>
</dbReference>
<evidence type="ECO:0000256" key="11">
    <source>
        <dbReference type="ARBA" id="ARBA00023004"/>
    </source>
</evidence>
<name>A0A4R6VVR6_9HYPH</name>
<dbReference type="PIRSF" id="PIRSF038928">
    <property type="entry name" value="Catalase_clade1-3"/>
    <property type="match status" value="1"/>
</dbReference>
<accession>A0A4R6VVR6</accession>
<dbReference type="Pfam" id="PF06628">
    <property type="entry name" value="Catalase-rel"/>
    <property type="match status" value="1"/>
</dbReference>
<dbReference type="EMBL" id="SNYR01000001">
    <property type="protein sequence ID" value="TDQ66814.1"/>
    <property type="molecule type" value="Genomic_DNA"/>
</dbReference>
<feature type="region of interest" description="Disordered" evidence="16">
    <location>
        <begin position="1"/>
        <end position="24"/>
    </location>
</feature>
<comment type="similarity">
    <text evidence="4">Belongs to the catalase family.</text>
</comment>
<dbReference type="GO" id="GO:0042542">
    <property type="term" value="P:response to hydrogen peroxide"/>
    <property type="evidence" value="ECO:0007669"/>
    <property type="project" value="TreeGrafter"/>
</dbReference>
<comment type="function">
    <text evidence="2">Decomposes hydrogen peroxide into water and oxygen; serves to protect cells from the toxic effects of hydrogen peroxide.</text>
</comment>
<dbReference type="InterPro" id="IPR010582">
    <property type="entry name" value="Catalase_immune_responsive"/>
</dbReference>
<evidence type="ECO:0000256" key="1">
    <source>
        <dbReference type="ARBA" id="ARBA00001971"/>
    </source>
</evidence>
<protein>
    <recommendedName>
        <fullName evidence="5">catalase</fullName>
        <ecNumber evidence="5">1.11.1.6</ecNumber>
    </recommendedName>
</protein>
<evidence type="ECO:0000256" key="7">
    <source>
        <dbReference type="ARBA" id="ARBA00022617"/>
    </source>
</evidence>